<keyword evidence="3" id="KW-1185">Reference proteome</keyword>
<dbReference type="GO" id="GO:0006313">
    <property type="term" value="P:DNA transposition"/>
    <property type="evidence" value="ECO:0007669"/>
    <property type="project" value="InterPro"/>
</dbReference>
<gene>
    <name evidence="2" type="ORF">E4K65_34000</name>
</gene>
<dbReference type="PANTHER" id="PTHR30007:SF0">
    <property type="entry name" value="TRANSPOSASE"/>
    <property type="match status" value="1"/>
</dbReference>
<protein>
    <submittedName>
        <fullName evidence="2">IS5/IS1182 family transposase</fullName>
    </submittedName>
</protein>
<sequence length="88" mass="10236">VFADRIYRGKQLVNALSNCGPWTIEIVERPLGVKGFQLLPRRWVVERTFAWFGRCRRLSKDFEASAATELAWLLAAHLRLLTRRLARP</sequence>
<dbReference type="AlphaFoldDB" id="A0A4Y9LFP9"/>
<comment type="caution">
    <text evidence="2">The sequence shown here is derived from an EMBL/GenBank/DDBJ whole genome shotgun (WGS) entry which is preliminary data.</text>
</comment>
<dbReference type="Pfam" id="PF01609">
    <property type="entry name" value="DDE_Tnp_1"/>
    <property type="match status" value="1"/>
</dbReference>
<reference evidence="2 3" key="1">
    <citation type="submission" date="2019-03" db="EMBL/GenBank/DDBJ databases">
        <title>Bradyrhizobium diversity isolated from nodules of Chamaecrista fasciculata.</title>
        <authorList>
            <person name="Klepa M.S."/>
            <person name="Urquiaga M.O."/>
            <person name="Hungria M."/>
            <person name="Delamuta J.R."/>
        </authorList>
    </citation>
    <scope>NUCLEOTIDE SEQUENCE [LARGE SCALE GENOMIC DNA]</scope>
    <source>
        <strain evidence="2 3">CNPSo 3448</strain>
    </source>
</reference>
<evidence type="ECO:0000313" key="3">
    <source>
        <dbReference type="Proteomes" id="UP000297966"/>
    </source>
</evidence>
<dbReference type="RefSeq" id="WP_167771380.1">
    <property type="nucleotide sequence ID" value="NZ_SPQT01000026.1"/>
</dbReference>
<dbReference type="GO" id="GO:0003677">
    <property type="term" value="F:DNA binding"/>
    <property type="evidence" value="ECO:0007669"/>
    <property type="project" value="InterPro"/>
</dbReference>
<dbReference type="PANTHER" id="PTHR30007">
    <property type="entry name" value="PHP DOMAIN PROTEIN"/>
    <property type="match status" value="1"/>
</dbReference>
<dbReference type="Proteomes" id="UP000297966">
    <property type="component" value="Unassembled WGS sequence"/>
</dbReference>
<organism evidence="2 3">
    <name type="scientific">Bradyrhizobium niftali</name>
    <dbReference type="NCBI Taxonomy" id="2560055"/>
    <lineage>
        <taxon>Bacteria</taxon>
        <taxon>Pseudomonadati</taxon>
        <taxon>Pseudomonadota</taxon>
        <taxon>Alphaproteobacteria</taxon>
        <taxon>Hyphomicrobiales</taxon>
        <taxon>Nitrobacteraceae</taxon>
        <taxon>Bradyrhizobium</taxon>
    </lineage>
</organism>
<proteinExistence type="predicted"/>
<dbReference type="InterPro" id="IPR002559">
    <property type="entry name" value="Transposase_11"/>
</dbReference>
<dbReference type="GO" id="GO:0004803">
    <property type="term" value="F:transposase activity"/>
    <property type="evidence" value="ECO:0007669"/>
    <property type="project" value="InterPro"/>
</dbReference>
<evidence type="ECO:0000313" key="2">
    <source>
        <dbReference type="EMBL" id="TFV42291.1"/>
    </source>
</evidence>
<name>A0A4Y9LFP9_9BRAD</name>
<feature type="non-terminal residue" evidence="2">
    <location>
        <position position="1"/>
    </location>
</feature>
<feature type="domain" description="Transposase IS4-like" evidence="1">
    <location>
        <begin position="1"/>
        <end position="80"/>
    </location>
</feature>
<evidence type="ECO:0000259" key="1">
    <source>
        <dbReference type="Pfam" id="PF01609"/>
    </source>
</evidence>
<dbReference type="EMBL" id="SPQT01000026">
    <property type="protein sequence ID" value="TFV42291.1"/>
    <property type="molecule type" value="Genomic_DNA"/>
</dbReference>
<accession>A0A4Y9LFP9</accession>